<dbReference type="Gene3D" id="3.30.1360.120">
    <property type="entry name" value="Probable tRNA modification gtpase trme, domain 1"/>
    <property type="match status" value="1"/>
</dbReference>
<dbReference type="STRING" id="1715989.NITINOP_0849"/>
<keyword evidence="4 7" id="KW-0808">Transferase</keyword>
<dbReference type="InterPro" id="IPR013977">
    <property type="entry name" value="GcvT_C"/>
</dbReference>
<evidence type="ECO:0000259" key="9">
    <source>
        <dbReference type="Pfam" id="PF01571"/>
    </source>
</evidence>
<dbReference type="GO" id="GO:0008168">
    <property type="term" value="F:methyltransferase activity"/>
    <property type="evidence" value="ECO:0007669"/>
    <property type="project" value="UniProtKB-KW"/>
</dbReference>
<name>A0A0S4KR72_9BACT</name>
<dbReference type="GO" id="GO:0005960">
    <property type="term" value="C:glycine cleavage complex"/>
    <property type="evidence" value="ECO:0007669"/>
    <property type="project" value="InterPro"/>
</dbReference>
<comment type="subunit">
    <text evidence="7">The glycine cleavage system is composed of four proteins: P, T, L and H.</text>
</comment>
<dbReference type="RefSeq" id="WP_062483465.1">
    <property type="nucleotide sequence ID" value="NZ_LN885086.1"/>
</dbReference>
<dbReference type="SUPFAM" id="SSF101790">
    <property type="entry name" value="Aminomethyltransferase beta-barrel domain"/>
    <property type="match status" value="1"/>
</dbReference>
<dbReference type="GO" id="GO:0008483">
    <property type="term" value="F:transaminase activity"/>
    <property type="evidence" value="ECO:0007669"/>
    <property type="project" value="UniProtKB-KW"/>
</dbReference>
<feature type="domain" description="Aminomethyltransferase C-terminal" evidence="10">
    <location>
        <begin position="283"/>
        <end position="362"/>
    </location>
</feature>
<dbReference type="InterPro" id="IPR029043">
    <property type="entry name" value="GcvT/YgfZ_C"/>
</dbReference>
<dbReference type="PANTHER" id="PTHR43757">
    <property type="entry name" value="AMINOMETHYLTRANSFERASE"/>
    <property type="match status" value="1"/>
</dbReference>
<dbReference type="InterPro" id="IPR027266">
    <property type="entry name" value="TrmE/GcvT-like"/>
</dbReference>
<dbReference type="NCBIfam" id="TIGR00528">
    <property type="entry name" value="gcvT"/>
    <property type="match status" value="1"/>
</dbReference>
<keyword evidence="11" id="KW-0489">Methyltransferase</keyword>
<dbReference type="NCBIfam" id="NF001567">
    <property type="entry name" value="PRK00389.1"/>
    <property type="match status" value="1"/>
</dbReference>
<proteinExistence type="inferred from homology"/>
<dbReference type="EMBL" id="LN885086">
    <property type="protein sequence ID" value="CUQ65824.1"/>
    <property type="molecule type" value="Genomic_DNA"/>
</dbReference>
<dbReference type="FunFam" id="3.30.70.1400:FF:000001">
    <property type="entry name" value="Aminomethyltransferase"/>
    <property type="match status" value="1"/>
</dbReference>
<dbReference type="Pfam" id="PF08669">
    <property type="entry name" value="GCV_T_C"/>
    <property type="match status" value="1"/>
</dbReference>
<feature type="binding site" evidence="8">
    <location>
        <position position="198"/>
    </location>
    <ligand>
        <name>substrate</name>
    </ligand>
</feature>
<evidence type="ECO:0000256" key="8">
    <source>
        <dbReference type="PIRSR" id="PIRSR006487-1"/>
    </source>
</evidence>
<dbReference type="Gene3D" id="3.30.70.1400">
    <property type="entry name" value="Aminomethyltransferase beta-barrel domains"/>
    <property type="match status" value="1"/>
</dbReference>
<organism evidence="11 12">
    <name type="scientific">Candidatus Nitrospira inopinata</name>
    <dbReference type="NCBI Taxonomy" id="1715989"/>
    <lineage>
        <taxon>Bacteria</taxon>
        <taxon>Pseudomonadati</taxon>
        <taxon>Nitrospirota</taxon>
        <taxon>Nitrospiria</taxon>
        <taxon>Nitrospirales</taxon>
        <taxon>Nitrospiraceae</taxon>
        <taxon>Nitrospira</taxon>
    </lineage>
</organism>
<dbReference type="GO" id="GO:0005829">
    <property type="term" value="C:cytosol"/>
    <property type="evidence" value="ECO:0007669"/>
    <property type="project" value="TreeGrafter"/>
</dbReference>
<evidence type="ECO:0000256" key="5">
    <source>
        <dbReference type="ARBA" id="ARBA00031395"/>
    </source>
</evidence>
<dbReference type="EC" id="2.1.2.10" evidence="2 7"/>
<sequence length="368" mass="39654">MIQQTPLTAQHRAAGAKLVAFAGWEMPIQYSGVVDEYQAVRTGGGLFDVSHMGRIMVDGPSAGSFLQAVTTNNIAALDPWHAHYSMVCNHGGGIKDDVFVYRLSDPDSYLLCVNASNRAKILSWLLEQAQRGVDCRIQDRSGEIAQIALQGPATREIVAKLGIPSLEKLKRREATRVTIGGVSCLVARTGYTGEFGYEFYVFGPPATVWTTLLESGRPFGVKPAGLGARDLLRLEMGYLLYGNDINEDTTPLEAGAEWTIDFAKGEFIGRAALWSQKQAGPARRLIGFELTERAVPRQGFTILDRATGQAIGAVTSGNFSPILQKGIGMGYVSSAYAVPGTAVAIDIRGKVIPAVVVFPPFYRKAPGN</sequence>
<evidence type="ECO:0000256" key="4">
    <source>
        <dbReference type="ARBA" id="ARBA00022679"/>
    </source>
</evidence>
<dbReference type="AlphaFoldDB" id="A0A0S4KR72"/>
<dbReference type="PANTHER" id="PTHR43757:SF2">
    <property type="entry name" value="AMINOMETHYLTRANSFERASE, MITOCHONDRIAL"/>
    <property type="match status" value="1"/>
</dbReference>
<dbReference type="OrthoDB" id="9774591at2"/>
<evidence type="ECO:0000259" key="10">
    <source>
        <dbReference type="Pfam" id="PF08669"/>
    </source>
</evidence>
<dbReference type="Gene3D" id="4.10.1250.10">
    <property type="entry name" value="Aminomethyltransferase fragment"/>
    <property type="match status" value="1"/>
</dbReference>
<keyword evidence="12" id="KW-1185">Reference proteome</keyword>
<dbReference type="InterPro" id="IPR028896">
    <property type="entry name" value="GcvT/YgfZ/DmdA"/>
</dbReference>
<dbReference type="Gene3D" id="2.40.30.110">
    <property type="entry name" value="Aminomethyltransferase beta-barrel domains"/>
    <property type="match status" value="1"/>
</dbReference>
<evidence type="ECO:0000256" key="6">
    <source>
        <dbReference type="ARBA" id="ARBA00047665"/>
    </source>
</evidence>
<comment type="catalytic activity">
    <reaction evidence="6 7">
        <text>N(6)-[(R)-S(8)-aminomethyldihydrolipoyl]-L-lysyl-[protein] + (6S)-5,6,7,8-tetrahydrofolate = N(6)-[(R)-dihydrolipoyl]-L-lysyl-[protein] + (6R)-5,10-methylene-5,6,7,8-tetrahydrofolate + NH4(+)</text>
        <dbReference type="Rhea" id="RHEA:16945"/>
        <dbReference type="Rhea" id="RHEA-COMP:10475"/>
        <dbReference type="Rhea" id="RHEA-COMP:10492"/>
        <dbReference type="ChEBI" id="CHEBI:15636"/>
        <dbReference type="ChEBI" id="CHEBI:28938"/>
        <dbReference type="ChEBI" id="CHEBI:57453"/>
        <dbReference type="ChEBI" id="CHEBI:83100"/>
        <dbReference type="ChEBI" id="CHEBI:83143"/>
        <dbReference type="EC" id="2.1.2.10"/>
    </reaction>
</comment>
<dbReference type="InterPro" id="IPR006222">
    <property type="entry name" value="GCVT_N"/>
</dbReference>
<dbReference type="PIRSF" id="PIRSF006487">
    <property type="entry name" value="GcvT"/>
    <property type="match status" value="1"/>
</dbReference>
<accession>A0A0S4KR72</accession>
<protein>
    <recommendedName>
        <fullName evidence="2 7">Aminomethyltransferase</fullName>
        <ecNumber evidence="2 7">2.1.2.10</ecNumber>
    </recommendedName>
    <alternativeName>
        <fullName evidence="5 7">Glycine cleavage system T protein</fullName>
    </alternativeName>
</protein>
<dbReference type="GO" id="GO:0032259">
    <property type="term" value="P:methylation"/>
    <property type="evidence" value="ECO:0007669"/>
    <property type="project" value="UniProtKB-KW"/>
</dbReference>
<dbReference type="FunFam" id="2.40.30.110:FF:000003">
    <property type="entry name" value="Aminomethyltransferase"/>
    <property type="match status" value="1"/>
</dbReference>
<feature type="domain" description="GCVT N-terminal" evidence="9">
    <location>
        <begin position="8"/>
        <end position="264"/>
    </location>
</feature>
<comment type="similarity">
    <text evidence="1 7">Belongs to the GcvT family.</text>
</comment>
<reference evidence="12" key="1">
    <citation type="submission" date="2015-09" db="EMBL/GenBank/DDBJ databases">
        <authorList>
            <person name="Daims H."/>
        </authorList>
    </citation>
    <scope>NUCLEOTIDE SEQUENCE [LARGE SCALE GENOMIC DNA]</scope>
</reference>
<evidence type="ECO:0000256" key="1">
    <source>
        <dbReference type="ARBA" id="ARBA00008609"/>
    </source>
</evidence>
<dbReference type="InterPro" id="IPR022903">
    <property type="entry name" value="GcvT_bac"/>
</dbReference>
<dbReference type="HAMAP" id="MF_00259">
    <property type="entry name" value="GcvT"/>
    <property type="match status" value="1"/>
</dbReference>
<evidence type="ECO:0000256" key="7">
    <source>
        <dbReference type="HAMAP-Rule" id="MF_00259"/>
    </source>
</evidence>
<dbReference type="GO" id="GO:0019464">
    <property type="term" value="P:glycine decarboxylation via glycine cleavage system"/>
    <property type="evidence" value="ECO:0007669"/>
    <property type="project" value="UniProtKB-UniRule"/>
</dbReference>
<evidence type="ECO:0000256" key="3">
    <source>
        <dbReference type="ARBA" id="ARBA00022576"/>
    </source>
</evidence>
<dbReference type="KEGG" id="nio:NITINOP_0849"/>
<gene>
    <name evidence="7 11" type="primary">gcvT</name>
    <name evidence="11" type="ORF">NITINOP_0849</name>
</gene>
<evidence type="ECO:0000313" key="11">
    <source>
        <dbReference type="EMBL" id="CUQ65824.1"/>
    </source>
</evidence>
<dbReference type="Pfam" id="PF01571">
    <property type="entry name" value="GCV_T"/>
    <property type="match status" value="1"/>
</dbReference>
<keyword evidence="3 7" id="KW-0032">Aminotransferase</keyword>
<dbReference type="SUPFAM" id="SSF103025">
    <property type="entry name" value="Folate-binding domain"/>
    <property type="match status" value="1"/>
</dbReference>
<comment type="function">
    <text evidence="7">The glycine cleavage system catalyzes the degradation of glycine.</text>
</comment>
<dbReference type="GO" id="GO:0004047">
    <property type="term" value="F:aminomethyltransferase activity"/>
    <property type="evidence" value="ECO:0007669"/>
    <property type="project" value="UniProtKB-UniRule"/>
</dbReference>
<evidence type="ECO:0000313" key="12">
    <source>
        <dbReference type="Proteomes" id="UP000066284"/>
    </source>
</evidence>
<evidence type="ECO:0000256" key="2">
    <source>
        <dbReference type="ARBA" id="ARBA00012616"/>
    </source>
</evidence>
<dbReference type="InterPro" id="IPR006223">
    <property type="entry name" value="GcvT"/>
</dbReference>
<dbReference type="Proteomes" id="UP000066284">
    <property type="component" value="Chromosome 1"/>
</dbReference>